<gene>
    <name evidence="2" type="ORF">ACFY35_13645</name>
</gene>
<keyword evidence="1" id="KW-0472">Membrane</keyword>
<protein>
    <submittedName>
        <fullName evidence="2">Uncharacterized protein</fullName>
    </submittedName>
</protein>
<feature type="transmembrane region" description="Helical" evidence="1">
    <location>
        <begin position="339"/>
        <end position="357"/>
    </location>
</feature>
<reference evidence="2 3" key="1">
    <citation type="submission" date="2024-10" db="EMBL/GenBank/DDBJ databases">
        <title>The Natural Products Discovery Center: Release of the First 8490 Sequenced Strains for Exploring Actinobacteria Biosynthetic Diversity.</title>
        <authorList>
            <person name="Kalkreuter E."/>
            <person name="Kautsar S.A."/>
            <person name="Yang D."/>
            <person name="Bader C.D."/>
            <person name="Teijaro C.N."/>
            <person name="Fluegel L."/>
            <person name="Davis C.M."/>
            <person name="Simpson J.R."/>
            <person name="Lauterbach L."/>
            <person name="Steele A.D."/>
            <person name="Gui C."/>
            <person name="Meng S."/>
            <person name="Li G."/>
            <person name="Viehrig K."/>
            <person name="Ye F."/>
            <person name="Su P."/>
            <person name="Kiefer A.F."/>
            <person name="Nichols A."/>
            <person name="Cepeda A.J."/>
            <person name="Yan W."/>
            <person name="Fan B."/>
            <person name="Jiang Y."/>
            <person name="Adhikari A."/>
            <person name="Zheng C.-J."/>
            <person name="Schuster L."/>
            <person name="Cowan T.M."/>
            <person name="Smanski M.J."/>
            <person name="Chevrette M.G."/>
            <person name="De Carvalho L.P.S."/>
            <person name="Shen B."/>
        </authorList>
    </citation>
    <scope>NUCLEOTIDE SEQUENCE [LARGE SCALE GENOMIC DNA]</scope>
    <source>
        <strain evidence="2 3">NPDC000087</strain>
    </source>
</reference>
<keyword evidence="1" id="KW-1133">Transmembrane helix</keyword>
<feature type="transmembrane region" description="Helical" evidence="1">
    <location>
        <begin position="60"/>
        <end position="93"/>
    </location>
</feature>
<feature type="transmembrane region" description="Helical" evidence="1">
    <location>
        <begin position="312"/>
        <end position="333"/>
    </location>
</feature>
<proteinExistence type="predicted"/>
<evidence type="ECO:0000256" key="1">
    <source>
        <dbReference type="SAM" id="Phobius"/>
    </source>
</evidence>
<name>A0ABW6WAY4_9ACTN</name>
<feature type="transmembrane region" description="Helical" evidence="1">
    <location>
        <begin position="114"/>
        <end position="142"/>
    </location>
</feature>
<feature type="transmembrane region" description="Helical" evidence="1">
    <location>
        <begin position="148"/>
        <end position="168"/>
    </location>
</feature>
<comment type="caution">
    <text evidence="2">The sequence shown here is derived from an EMBL/GenBank/DDBJ whole genome shotgun (WGS) entry which is preliminary data.</text>
</comment>
<organism evidence="2 3">
    <name type="scientific">Paractinoplanes globisporus</name>
    <dbReference type="NCBI Taxonomy" id="113565"/>
    <lineage>
        <taxon>Bacteria</taxon>
        <taxon>Bacillati</taxon>
        <taxon>Actinomycetota</taxon>
        <taxon>Actinomycetes</taxon>
        <taxon>Micromonosporales</taxon>
        <taxon>Micromonosporaceae</taxon>
        <taxon>Paractinoplanes</taxon>
    </lineage>
</organism>
<dbReference type="RefSeq" id="WP_020510525.1">
    <property type="nucleotide sequence ID" value="NZ_JBIAZU010000002.1"/>
</dbReference>
<dbReference type="Proteomes" id="UP001602245">
    <property type="component" value="Unassembled WGS sequence"/>
</dbReference>
<accession>A0ABW6WAY4</accession>
<evidence type="ECO:0000313" key="2">
    <source>
        <dbReference type="EMBL" id="MFF5290482.1"/>
    </source>
</evidence>
<feature type="transmembrane region" description="Helical" evidence="1">
    <location>
        <begin position="38"/>
        <end position="54"/>
    </location>
</feature>
<dbReference type="EMBL" id="JBIAZU010000002">
    <property type="protein sequence ID" value="MFF5290482.1"/>
    <property type="molecule type" value="Genomic_DNA"/>
</dbReference>
<keyword evidence="3" id="KW-1185">Reference proteome</keyword>
<feature type="transmembrane region" description="Helical" evidence="1">
    <location>
        <begin position="458"/>
        <end position="478"/>
    </location>
</feature>
<feature type="transmembrane region" description="Helical" evidence="1">
    <location>
        <begin position="6"/>
        <end position="26"/>
    </location>
</feature>
<evidence type="ECO:0000313" key="3">
    <source>
        <dbReference type="Proteomes" id="UP001602245"/>
    </source>
</evidence>
<keyword evidence="1" id="KW-0812">Transmembrane</keyword>
<sequence length="480" mass="50350">MGRLLRVEGLVPLAGAAAFLLLFGVLGGPGDPAPQARWVGLGVLLAPAFMVYAHRGAAAWAGVLAAVVWTSLAHSAAAALVCWAYAIVAIALTRRDRSPVAAPVPRRQPPAPSGLPMVAVPAEVAGIALLVAAMAGLVAVLLRSAGAAWLTGVIAVFGLGCALLARVVTHRARLRQLFGTQQPMYAVRVVEQTGYVHVLLPYPGGLIAKEFAFDVALFSDKTDDEEPVTRAGTLYGEPRPGGWCAVEVDGRVHVPVGPVGPVIEVAYDVVQGLPREIEDDEEQLVDPAALRSEDRGVSAFECREHRIAPQRAWAATLAIGLGAALAAGELATIAGVPPVILTVVASVSAAMGYEFGWRTQLRPRLRWHAGGVAAVGFRGPDRQPWATDSAVVHDDAGTVLLTAGESVLTVPVPPPWPSPDSQRNADELVAALRDARNQSFAISPLPPPPPIEVPRRPLALYASWLLSVAVTLLILLPAKI</sequence>